<keyword evidence="3" id="KW-1185">Reference proteome</keyword>
<feature type="compositionally biased region" description="Basic residues" evidence="1">
    <location>
        <begin position="1"/>
        <end position="12"/>
    </location>
</feature>
<proteinExistence type="predicted"/>
<reference evidence="2 3" key="1">
    <citation type="journal article" date="2021" name="BMC Genomics">
        <title>Datura genome reveals duplications of psychoactive alkaloid biosynthetic genes and high mutation rate following tissue culture.</title>
        <authorList>
            <person name="Rajewski A."/>
            <person name="Carter-House D."/>
            <person name="Stajich J."/>
            <person name="Litt A."/>
        </authorList>
    </citation>
    <scope>NUCLEOTIDE SEQUENCE [LARGE SCALE GENOMIC DNA]</scope>
    <source>
        <strain evidence="2">AR-01</strain>
    </source>
</reference>
<evidence type="ECO:0000313" key="2">
    <source>
        <dbReference type="EMBL" id="MCE3049241.1"/>
    </source>
</evidence>
<feature type="region of interest" description="Disordered" evidence="1">
    <location>
        <begin position="1"/>
        <end position="23"/>
    </location>
</feature>
<feature type="compositionally biased region" description="Polar residues" evidence="1">
    <location>
        <begin position="13"/>
        <end position="23"/>
    </location>
</feature>
<dbReference type="Proteomes" id="UP000823775">
    <property type="component" value="Unassembled WGS sequence"/>
</dbReference>
<gene>
    <name evidence="2" type="ORF">HAX54_044451</name>
</gene>
<organism evidence="2 3">
    <name type="scientific">Datura stramonium</name>
    <name type="common">Jimsonweed</name>
    <name type="synonym">Common thornapple</name>
    <dbReference type="NCBI Taxonomy" id="4076"/>
    <lineage>
        <taxon>Eukaryota</taxon>
        <taxon>Viridiplantae</taxon>
        <taxon>Streptophyta</taxon>
        <taxon>Embryophyta</taxon>
        <taxon>Tracheophyta</taxon>
        <taxon>Spermatophyta</taxon>
        <taxon>Magnoliopsida</taxon>
        <taxon>eudicotyledons</taxon>
        <taxon>Gunneridae</taxon>
        <taxon>Pentapetalae</taxon>
        <taxon>asterids</taxon>
        <taxon>lamiids</taxon>
        <taxon>Solanales</taxon>
        <taxon>Solanaceae</taxon>
        <taxon>Solanoideae</taxon>
        <taxon>Datureae</taxon>
        <taxon>Datura</taxon>
    </lineage>
</organism>
<protein>
    <submittedName>
        <fullName evidence="2">Uncharacterized protein</fullName>
    </submittedName>
</protein>
<evidence type="ECO:0000313" key="3">
    <source>
        <dbReference type="Proteomes" id="UP000823775"/>
    </source>
</evidence>
<sequence>MRAPRRNSRSLKRNQNAYQPAHTSATNDGIIPYYYIGYVTLSPVSAVKDSRLTRPKQQGSPLRTDYNKLATLIERKVAIFDAPTPKKLLVGTVELSLEDLPGDGNEGRGGREERVIRYWLTLMSGLGTAYKAEKEAGMSSPPDIALRASIACETQNLVLKSME</sequence>
<evidence type="ECO:0000256" key="1">
    <source>
        <dbReference type="SAM" id="MobiDB-lite"/>
    </source>
</evidence>
<comment type="caution">
    <text evidence="2">The sequence shown here is derived from an EMBL/GenBank/DDBJ whole genome shotgun (WGS) entry which is preliminary data.</text>
</comment>
<name>A0ABS8WH07_DATST</name>
<accession>A0ABS8WH07</accession>
<feature type="non-terminal residue" evidence="2">
    <location>
        <position position="163"/>
    </location>
</feature>
<dbReference type="EMBL" id="JACEIK010006774">
    <property type="protein sequence ID" value="MCE3049241.1"/>
    <property type="molecule type" value="Genomic_DNA"/>
</dbReference>